<comment type="caution">
    <text evidence="2">The sequence shown here is derived from an EMBL/GenBank/DDBJ whole genome shotgun (WGS) entry which is preliminary data.</text>
</comment>
<accession>A1ZHS9</accession>
<dbReference type="Proteomes" id="UP000004095">
    <property type="component" value="Unassembled WGS sequence"/>
</dbReference>
<evidence type="ECO:0000313" key="3">
    <source>
        <dbReference type="Proteomes" id="UP000004095"/>
    </source>
</evidence>
<evidence type="ECO:0000313" key="2">
    <source>
        <dbReference type="EMBL" id="EAY30086.1"/>
    </source>
</evidence>
<reference evidence="2 3" key="1">
    <citation type="submission" date="2007-01" db="EMBL/GenBank/DDBJ databases">
        <authorList>
            <person name="Haygood M."/>
            <person name="Podell S."/>
            <person name="Anderson C."/>
            <person name="Hopkinson B."/>
            <person name="Roe K."/>
            <person name="Barbeau K."/>
            <person name="Gaasterland T."/>
            <person name="Ferriera S."/>
            <person name="Johnson J."/>
            <person name="Kravitz S."/>
            <person name="Beeson K."/>
            <person name="Sutton G."/>
            <person name="Rogers Y.-H."/>
            <person name="Friedman R."/>
            <person name="Frazier M."/>
            <person name="Venter J.C."/>
        </authorList>
    </citation>
    <scope>NUCLEOTIDE SEQUENCE [LARGE SCALE GENOMIC DNA]</scope>
    <source>
        <strain evidence="2 3">ATCC 23134</strain>
    </source>
</reference>
<feature type="domain" description="ATP-grasp" evidence="1">
    <location>
        <begin position="110"/>
        <end position="237"/>
    </location>
</feature>
<gene>
    <name evidence="2" type="ORF">M23134_05419</name>
</gene>
<dbReference type="InterPro" id="IPR041261">
    <property type="entry name" value="R2K_2"/>
</dbReference>
<name>A1ZHS9_MICM2</name>
<proteinExistence type="predicted"/>
<dbReference type="AlphaFoldDB" id="A1ZHS9"/>
<protein>
    <recommendedName>
        <fullName evidence="1">ATP-grasp domain-containing protein</fullName>
    </recommendedName>
</protein>
<sequence>MDNGGIDHVKMDLSNEVLLIPEKADKERDALALVWQQYGGKVMHVGKFWQAPNTGNARVSIYGNDTFALVLAQVLGRALLSPQDELVAQLPYRWGKRKLDLIVAEYFAIDQLPVFVKSVKPKLLTAKVVRLEDEVEAIQALGNETLICSEVIDDLVAEVRSFVLGKQIQDLALYEGSTDLKTAQQFIHHFLHSAEAAALPHSFVLDIGYSKTRGWCIIEFNSCWGAGLNHCRPEKVLASIRAATI</sequence>
<dbReference type="Pfam" id="PF18299">
    <property type="entry name" value="R2K_2"/>
    <property type="match status" value="1"/>
</dbReference>
<organism evidence="2 3">
    <name type="scientific">Microscilla marina ATCC 23134</name>
    <dbReference type="NCBI Taxonomy" id="313606"/>
    <lineage>
        <taxon>Bacteria</taxon>
        <taxon>Pseudomonadati</taxon>
        <taxon>Bacteroidota</taxon>
        <taxon>Cytophagia</taxon>
        <taxon>Cytophagales</taxon>
        <taxon>Microscillaceae</taxon>
        <taxon>Microscilla</taxon>
    </lineage>
</organism>
<evidence type="ECO:0000259" key="1">
    <source>
        <dbReference type="Pfam" id="PF18299"/>
    </source>
</evidence>
<dbReference type="eggNOG" id="ENOG502Z87G">
    <property type="taxonomic scope" value="Bacteria"/>
</dbReference>
<keyword evidence="3" id="KW-1185">Reference proteome</keyword>
<dbReference type="EMBL" id="AAWS01000008">
    <property type="protein sequence ID" value="EAY30086.1"/>
    <property type="molecule type" value="Genomic_DNA"/>
</dbReference>